<dbReference type="AlphaFoldDB" id="A0A317FGR6"/>
<evidence type="ECO:0000313" key="3">
    <source>
        <dbReference type="Proteomes" id="UP000245765"/>
    </source>
</evidence>
<accession>A0A317FGR6</accession>
<evidence type="ECO:0000313" key="2">
    <source>
        <dbReference type="EMBL" id="PWS37139.1"/>
    </source>
</evidence>
<dbReference type="RefSeq" id="WP_109870249.1">
    <property type="nucleotide sequence ID" value="NZ_QGNA01000002.1"/>
</dbReference>
<dbReference type="Proteomes" id="UP000245765">
    <property type="component" value="Unassembled WGS sequence"/>
</dbReference>
<protein>
    <recommendedName>
        <fullName evidence="4">Recombinase domain-containing protein</fullName>
    </recommendedName>
</protein>
<comment type="caution">
    <text evidence="2">The sequence shown here is derived from an EMBL/GenBank/DDBJ whole genome shotgun (WGS) entry which is preliminary data.</text>
</comment>
<name>A0A317FGR6_9PROT</name>
<evidence type="ECO:0008006" key="4">
    <source>
        <dbReference type="Google" id="ProtNLM"/>
    </source>
</evidence>
<proteinExistence type="predicted"/>
<gene>
    <name evidence="2" type="ORF">DFH01_09740</name>
</gene>
<dbReference type="EMBL" id="QGNA01000002">
    <property type="protein sequence ID" value="PWS37139.1"/>
    <property type="molecule type" value="Genomic_DNA"/>
</dbReference>
<sequence length="140" mass="15441">MATGRERELAAQVERLQAEVARLQAEVARLQEELARIGQGRRRQVERANAARSARSAATDDLVFAAVLDELQERYEFDVSKVDLSMLGYPHFRDGHLHRAVAAALNAKGVPAPRGGSWSTKQVTRALVRRAEHRSAGESA</sequence>
<keyword evidence="1" id="KW-0175">Coiled coil</keyword>
<keyword evidence="3" id="KW-1185">Reference proteome</keyword>
<dbReference type="OrthoDB" id="2290206at2"/>
<organism evidence="2 3">
    <name type="scientific">Falsiroseomonas bella</name>
    <dbReference type="NCBI Taxonomy" id="2184016"/>
    <lineage>
        <taxon>Bacteria</taxon>
        <taxon>Pseudomonadati</taxon>
        <taxon>Pseudomonadota</taxon>
        <taxon>Alphaproteobacteria</taxon>
        <taxon>Acetobacterales</taxon>
        <taxon>Roseomonadaceae</taxon>
        <taxon>Falsiroseomonas</taxon>
    </lineage>
</organism>
<feature type="coiled-coil region" evidence="1">
    <location>
        <begin position="6"/>
        <end position="40"/>
    </location>
</feature>
<evidence type="ECO:0000256" key="1">
    <source>
        <dbReference type="SAM" id="Coils"/>
    </source>
</evidence>
<reference evidence="3" key="1">
    <citation type="submission" date="2018-05" db="EMBL/GenBank/DDBJ databases">
        <authorList>
            <person name="Du Z."/>
            <person name="Wang X."/>
        </authorList>
    </citation>
    <scope>NUCLEOTIDE SEQUENCE [LARGE SCALE GENOMIC DNA]</scope>
    <source>
        <strain evidence="3">CQN31</strain>
    </source>
</reference>